<evidence type="ECO:0000313" key="6">
    <source>
        <dbReference type="Proteomes" id="UP001065174"/>
    </source>
</evidence>
<feature type="transmembrane region" description="Helical" evidence="3">
    <location>
        <begin position="7"/>
        <end position="26"/>
    </location>
</feature>
<reference evidence="5" key="1">
    <citation type="submission" date="2022-09" db="EMBL/GenBank/DDBJ databases">
        <title>Comparative genomics and taxonomic characterization of three novel marine species of genus Reichenbachiella exhibiting antioxidant and polysaccharide degradation activities.</title>
        <authorList>
            <person name="Muhammad N."/>
            <person name="Lee Y.-J."/>
            <person name="Ko J."/>
            <person name="Kim S.-G."/>
        </authorList>
    </citation>
    <scope>NUCLEOTIDE SEQUENCE</scope>
    <source>
        <strain evidence="5">BKB1-1</strain>
    </source>
</reference>
<dbReference type="Gene3D" id="2.40.160.50">
    <property type="entry name" value="membrane protein fhac: a member of the omp85/tpsb transporter family"/>
    <property type="match status" value="1"/>
</dbReference>
<proteinExistence type="predicted"/>
<evidence type="ECO:0000256" key="1">
    <source>
        <dbReference type="ARBA" id="ARBA00004370"/>
    </source>
</evidence>
<evidence type="ECO:0000259" key="4">
    <source>
        <dbReference type="Pfam" id="PF01103"/>
    </source>
</evidence>
<evidence type="ECO:0000313" key="5">
    <source>
        <dbReference type="EMBL" id="UXP31791.1"/>
    </source>
</evidence>
<comment type="subcellular location">
    <subcellularLocation>
        <location evidence="1">Membrane</location>
    </subcellularLocation>
</comment>
<organism evidence="5 6">
    <name type="scientific">Reichenbachiella agarivorans</name>
    <dbReference type="NCBI Taxonomy" id="2979464"/>
    <lineage>
        <taxon>Bacteria</taxon>
        <taxon>Pseudomonadati</taxon>
        <taxon>Bacteroidota</taxon>
        <taxon>Cytophagia</taxon>
        <taxon>Cytophagales</taxon>
        <taxon>Reichenbachiellaceae</taxon>
        <taxon>Reichenbachiella</taxon>
    </lineage>
</organism>
<evidence type="ECO:0000256" key="2">
    <source>
        <dbReference type="ARBA" id="ARBA00023136"/>
    </source>
</evidence>
<sequence length="433" mass="48496">MNQTKGIISRSAVIVMIIHCVMWLSATAQTDTTLVDQPLSKREAKKVKKNKPPEEGDIYFSPVPAIGMNPAFGFMYGVGAAVSSYLGDPADTKISTALAGLIFTTKKQTIFTVKSAAYTAHNDLILIGDWRYLDSSQPTYGLGTGPQSAKLVANGFEFDDGSSIDGIDQAQMLEFKWIRLYETVLKKINSGFYAGVGIHFDQFSDVNDQMLRLDSLDPQITSYYAYNVKHDFHQSESTLTGISLNGIYDTRDNQNNPYKGRYAYINFKMNPTWMGSDQSSTTLWLEYRDYFNFTPDNNNNILGFWTWGNFTTSGDLPYLLLPAIGTDQFAKSGRPYAQGRFRGQNMVYAETEFRKTVLATKNNPHFLGMVAFFNITTASAEGNDISLFDYVNKGYGLGLRIAFNQKARTNIGLDYGWGDYGTQGFYIKLNETF</sequence>
<keyword evidence="3" id="KW-1133">Transmembrane helix</keyword>
<name>A0ABY6CMQ4_9BACT</name>
<feature type="domain" description="Bacterial surface antigen (D15)" evidence="4">
    <location>
        <begin position="217"/>
        <end position="433"/>
    </location>
</feature>
<keyword evidence="2 3" id="KW-0472">Membrane</keyword>
<dbReference type="InterPro" id="IPR000184">
    <property type="entry name" value="Bac_surfAg_D15"/>
</dbReference>
<evidence type="ECO:0000256" key="3">
    <source>
        <dbReference type="SAM" id="Phobius"/>
    </source>
</evidence>
<dbReference type="RefSeq" id="WP_262309230.1">
    <property type="nucleotide sequence ID" value="NZ_CP106679.1"/>
</dbReference>
<dbReference type="Pfam" id="PF01103">
    <property type="entry name" value="Omp85"/>
    <property type="match status" value="1"/>
</dbReference>
<keyword evidence="6" id="KW-1185">Reference proteome</keyword>
<gene>
    <name evidence="5" type="ORF">N6H18_15695</name>
</gene>
<protein>
    <submittedName>
        <fullName evidence="5">Outer membrane protein assembly factor</fullName>
    </submittedName>
</protein>
<dbReference type="EMBL" id="CP106679">
    <property type="protein sequence ID" value="UXP31791.1"/>
    <property type="molecule type" value="Genomic_DNA"/>
</dbReference>
<dbReference type="Proteomes" id="UP001065174">
    <property type="component" value="Chromosome"/>
</dbReference>
<accession>A0ABY6CMQ4</accession>
<keyword evidence="3" id="KW-0812">Transmembrane</keyword>